<keyword evidence="10" id="KW-1185">Reference proteome</keyword>
<feature type="compositionally biased region" description="Low complexity" evidence="7">
    <location>
        <begin position="497"/>
        <end position="525"/>
    </location>
</feature>
<evidence type="ECO:0000256" key="4">
    <source>
        <dbReference type="ARBA" id="ARBA00023016"/>
    </source>
</evidence>
<feature type="compositionally biased region" description="Pro residues" evidence="7">
    <location>
        <begin position="389"/>
        <end position="400"/>
    </location>
</feature>
<evidence type="ECO:0000313" key="9">
    <source>
        <dbReference type="EMBL" id="GAA2352475.1"/>
    </source>
</evidence>
<keyword evidence="4" id="KW-0346">Stress response</keyword>
<keyword evidence="8" id="KW-1133">Transmembrane helix</keyword>
<dbReference type="Proteomes" id="UP001501444">
    <property type="component" value="Unassembled WGS sequence"/>
</dbReference>
<reference evidence="10" key="1">
    <citation type="journal article" date="2019" name="Int. J. Syst. Evol. Microbiol.">
        <title>The Global Catalogue of Microorganisms (GCM) 10K type strain sequencing project: providing services to taxonomists for standard genome sequencing and annotation.</title>
        <authorList>
            <consortium name="The Broad Institute Genomics Platform"/>
            <consortium name="The Broad Institute Genome Sequencing Center for Infectious Disease"/>
            <person name="Wu L."/>
            <person name="Ma J."/>
        </authorList>
    </citation>
    <scope>NUCLEOTIDE SEQUENCE [LARGE SCALE GENOMIC DNA]</scope>
    <source>
        <strain evidence="10">JCM 3272</strain>
    </source>
</reference>
<evidence type="ECO:0000256" key="6">
    <source>
        <dbReference type="RuleBase" id="RU003322"/>
    </source>
</evidence>
<dbReference type="RefSeq" id="WP_344614270.1">
    <property type="nucleotide sequence ID" value="NZ_BAAARV010000032.1"/>
</dbReference>
<comment type="caution">
    <text evidence="9">The sequence shown here is derived from an EMBL/GenBank/DDBJ whole genome shotgun (WGS) entry which is preliminary data.</text>
</comment>
<keyword evidence="8" id="KW-0812">Transmembrane</keyword>
<dbReference type="PRINTS" id="PR00301">
    <property type="entry name" value="HEATSHOCK70"/>
</dbReference>
<dbReference type="InterPro" id="IPR043129">
    <property type="entry name" value="ATPase_NBD"/>
</dbReference>
<comment type="similarity">
    <text evidence="1 6">Belongs to the heat shock protein 70 family.</text>
</comment>
<evidence type="ECO:0000256" key="1">
    <source>
        <dbReference type="ARBA" id="ARBA00007381"/>
    </source>
</evidence>
<gene>
    <name evidence="9" type="ORF">GCM10010170_043390</name>
</gene>
<evidence type="ECO:0000256" key="8">
    <source>
        <dbReference type="SAM" id="Phobius"/>
    </source>
</evidence>
<keyword evidence="3 6" id="KW-0067">ATP-binding</keyword>
<dbReference type="Gene3D" id="3.90.640.10">
    <property type="entry name" value="Actin, Chain A, domain 4"/>
    <property type="match status" value="1"/>
</dbReference>
<feature type="region of interest" description="Disordered" evidence="7">
    <location>
        <begin position="381"/>
        <end position="400"/>
    </location>
</feature>
<evidence type="ECO:0000256" key="5">
    <source>
        <dbReference type="ARBA" id="ARBA00023186"/>
    </source>
</evidence>
<dbReference type="InterPro" id="IPR018181">
    <property type="entry name" value="Heat_shock_70_CS"/>
</dbReference>
<keyword evidence="8" id="KW-0472">Membrane</keyword>
<evidence type="ECO:0000256" key="7">
    <source>
        <dbReference type="SAM" id="MobiDB-lite"/>
    </source>
</evidence>
<protein>
    <recommendedName>
        <fullName evidence="11">Hsp70 protein</fullName>
    </recommendedName>
</protein>
<dbReference type="InterPro" id="IPR013126">
    <property type="entry name" value="Hsp_70_fam"/>
</dbReference>
<feature type="region of interest" description="Disordered" evidence="7">
    <location>
        <begin position="473"/>
        <end position="530"/>
    </location>
</feature>
<evidence type="ECO:0000256" key="2">
    <source>
        <dbReference type="ARBA" id="ARBA00022741"/>
    </source>
</evidence>
<evidence type="ECO:0008006" key="11">
    <source>
        <dbReference type="Google" id="ProtNLM"/>
    </source>
</evidence>
<name>A0ABP5TH49_9ACTN</name>
<dbReference type="Gene3D" id="3.30.420.40">
    <property type="match status" value="2"/>
</dbReference>
<dbReference type="EMBL" id="BAAARV010000032">
    <property type="protein sequence ID" value="GAA2352475.1"/>
    <property type="molecule type" value="Genomic_DNA"/>
</dbReference>
<dbReference type="SUPFAM" id="SSF53067">
    <property type="entry name" value="Actin-like ATPase domain"/>
    <property type="match status" value="2"/>
</dbReference>
<dbReference type="Pfam" id="PF00012">
    <property type="entry name" value="HSP70"/>
    <property type="match status" value="1"/>
</dbReference>
<evidence type="ECO:0000313" key="10">
    <source>
        <dbReference type="Proteomes" id="UP001501444"/>
    </source>
</evidence>
<keyword evidence="5" id="KW-0143">Chaperone</keyword>
<dbReference type="PANTHER" id="PTHR19375">
    <property type="entry name" value="HEAT SHOCK PROTEIN 70KDA"/>
    <property type="match status" value="1"/>
</dbReference>
<dbReference type="PROSITE" id="PS00329">
    <property type="entry name" value="HSP70_2"/>
    <property type="match status" value="1"/>
</dbReference>
<sequence length="624" mass="64260">MTGWRLAIDYGSSHTVAVLGWPDGRTRTLVFGDSPLLSSAVYADPAGHYLVGPDAAMAAQLDPGRLEWHPKRQIDAGEVLLGDRQVRVADLIAATLHRVREEATRVAGQPPDQVVLTHPAGWGPTRRAKLRDAAQAAGFAAPMMVAEPIAAAAYFLAMAGTPIPDGASAVIYDLGGGTFDVSVVRRIGDGFEILGSDGVPDLGGVDLDAVMVDLVAREVEGIDPAAWARLRGPSTAVDRRHFRTLWESARLAKESLSRRPVAAVAVPLLERSSHITREQFERAAEPILSLTVDQTVEMLRRAGLRASNLAGIFLVGGASRTPLVATLLHQAIGRPPTVQDQPELVVAEGALRTAAAPAPTAAPVAPPPADLRAAELDTPVGASRGLPAAAPPAPVPAGPTPPAAPGAGLLASDIPTATPEGRFRKPRRRRLILAGAIAAAVIVAAGAAYAGTRDRSHGGADTLAHATTPTAAAESLAAESAGSMHPAPQPGSDKAQPATPTRAPSATATASTTPRPSAAKTTAASPAPPTVCTPNGCAAKAYFVANGEHLYVCDESSDSYGAVAQYTRTDVPAQNNEAVNKGGSGTCVDHNMNMAEGVQITFRVCLLNSSGAKSNCSAYRTASA</sequence>
<proteinExistence type="inferred from homology"/>
<organism evidence="9 10">
    <name type="scientific">Dactylosporangium salmoneum</name>
    <dbReference type="NCBI Taxonomy" id="53361"/>
    <lineage>
        <taxon>Bacteria</taxon>
        <taxon>Bacillati</taxon>
        <taxon>Actinomycetota</taxon>
        <taxon>Actinomycetes</taxon>
        <taxon>Micromonosporales</taxon>
        <taxon>Micromonosporaceae</taxon>
        <taxon>Dactylosporangium</taxon>
    </lineage>
</organism>
<feature type="transmembrane region" description="Helical" evidence="8">
    <location>
        <begin position="431"/>
        <end position="450"/>
    </location>
</feature>
<keyword evidence="2 6" id="KW-0547">Nucleotide-binding</keyword>
<evidence type="ECO:0000256" key="3">
    <source>
        <dbReference type="ARBA" id="ARBA00022840"/>
    </source>
</evidence>
<accession>A0ABP5TH49</accession>